<dbReference type="EMBL" id="CP002514">
    <property type="protein sequence ID" value="AEP12479.1"/>
    <property type="molecule type" value="Genomic_DNA"/>
</dbReference>
<dbReference type="Proteomes" id="UP000006791">
    <property type="component" value="Chromosome 1"/>
</dbReference>
<accession>G2LDL9</accession>
<protein>
    <submittedName>
        <fullName evidence="2">Uncharacterized protein</fullName>
    </submittedName>
</protein>
<gene>
    <name evidence="2" type="ordered locus">Cabther_A1733</name>
</gene>
<organism evidence="2 3">
    <name type="scientific">Chloracidobacterium thermophilum (strain B)</name>
    <dbReference type="NCBI Taxonomy" id="981222"/>
    <lineage>
        <taxon>Bacteria</taxon>
        <taxon>Pseudomonadati</taxon>
        <taxon>Acidobacteriota</taxon>
        <taxon>Terriglobia</taxon>
        <taxon>Terriglobales</taxon>
        <taxon>Acidobacteriaceae</taxon>
        <taxon>Chloracidobacterium</taxon>
    </lineage>
</organism>
<evidence type="ECO:0000256" key="1">
    <source>
        <dbReference type="SAM" id="MobiDB-lite"/>
    </source>
</evidence>
<evidence type="ECO:0000313" key="2">
    <source>
        <dbReference type="EMBL" id="AEP12479.1"/>
    </source>
</evidence>
<name>G2LDL9_CHLTF</name>
<keyword evidence="3" id="KW-1185">Reference proteome</keyword>
<proteinExistence type="predicted"/>
<evidence type="ECO:0000313" key="3">
    <source>
        <dbReference type="Proteomes" id="UP000006791"/>
    </source>
</evidence>
<sequence>MCRQVLAQFETRFREQKPGFGSRIGRRGPLLKRLKGGGSRAKGSTHKQVVVRPGPGACDGAARSDVTYQAHVHEHGLWAGRGISADQTDLHPVSQSQQSLYDVFGQRLR</sequence>
<feature type="compositionally biased region" description="Basic residues" evidence="1">
    <location>
        <begin position="24"/>
        <end position="35"/>
    </location>
</feature>
<dbReference type="HOGENOM" id="CLU_2179154_0_0_0"/>
<feature type="region of interest" description="Disordered" evidence="1">
    <location>
        <begin position="18"/>
        <end position="55"/>
    </location>
</feature>
<reference evidence="2 3" key="1">
    <citation type="journal article" date="2012" name="Environ. Microbiol.">
        <title>Complete genome of Candidatus Chloracidobacterium thermophilum, a chlorophyll-based photoheterotroph belonging to the phylum Acidobacteria.</title>
        <authorList>
            <person name="Garcia Costas A.M."/>
            <person name="Liu Z."/>
            <person name="Tomsho L.P."/>
            <person name="Schuster S.C."/>
            <person name="Ward D.M."/>
            <person name="Bryant D.A."/>
        </authorList>
    </citation>
    <scope>NUCLEOTIDE SEQUENCE [LARGE SCALE GENOMIC DNA]</scope>
    <source>
        <strain evidence="2 3">B</strain>
    </source>
</reference>
<dbReference type="KEGG" id="ctm:Cabther_A1733"/>
<dbReference type="STRING" id="981222.Cabther_A1733"/>
<dbReference type="AlphaFoldDB" id="G2LDL9"/>